<dbReference type="OrthoDB" id="4279at2"/>
<dbReference type="Gene3D" id="3.60.140.10">
    <property type="entry name" value="CNF1/YfiH-like putative cysteine hydrolases"/>
    <property type="match status" value="1"/>
</dbReference>
<comment type="catalytic activity">
    <reaction evidence="9">
        <text>adenosine + H2O + H(+) = inosine + NH4(+)</text>
        <dbReference type="Rhea" id="RHEA:24408"/>
        <dbReference type="ChEBI" id="CHEBI:15377"/>
        <dbReference type="ChEBI" id="CHEBI:15378"/>
        <dbReference type="ChEBI" id="CHEBI:16335"/>
        <dbReference type="ChEBI" id="CHEBI:17596"/>
        <dbReference type="ChEBI" id="CHEBI:28938"/>
        <dbReference type="EC" id="3.5.4.4"/>
    </reaction>
    <physiologicalReaction direction="left-to-right" evidence="9">
        <dbReference type="Rhea" id="RHEA:24409"/>
    </physiologicalReaction>
</comment>
<comment type="cofactor">
    <cofactor evidence="2">
        <name>Zn(2+)</name>
        <dbReference type="ChEBI" id="CHEBI:29105"/>
    </cofactor>
</comment>
<sequence length="273" mass="30819">MKLEPFIEDTKQVLMARAWSQYSENLVVGFSTKNGGVSEEQFESLNLGLHVHDEPDSVISNRKKLADILHFPLESWVCSEQTHKNKIAKVTKKDLGAGVFTYEEGIKDTDGLYTDEKNILLTLGFADCVPLYFFAPSKQLIGIAHAGWKGTVQDIAGEMVLAWKKEDVNPNEIQAIIGPSIGKCCYIVDDYVMNFVKDLDNVDSKPYEKMSDNQYRLELKELNYQLLVRAGIPPENIQVSSYCTSCENQLFFSHRRDGGKTGRMMSFIGLKED</sequence>
<comment type="similarity">
    <text evidence="4 12">Belongs to the purine nucleoside phosphorylase YfiH/LACC1 family.</text>
</comment>
<evidence type="ECO:0000256" key="3">
    <source>
        <dbReference type="ARBA" id="ARBA00003215"/>
    </source>
</evidence>
<name>A0A4S3PX00_9BACI</name>
<keyword evidence="6" id="KW-0479">Metal-binding</keyword>
<evidence type="ECO:0000256" key="1">
    <source>
        <dbReference type="ARBA" id="ARBA00000553"/>
    </source>
</evidence>
<dbReference type="GO" id="GO:0017061">
    <property type="term" value="F:S-methyl-5-thioadenosine phosphorylase activity"/>
    <property type="evidence" value="ECO:0007669"/>
    <property type="project" value="UniProtKB-EC"/>
</dbReference>
<dbReference type="AlphaFoldDB" id="A0A4S3PX00"/>
<dbReference type="Pfam" id="PF02578">
    <property type="entry name" value="Cu-oxidase_4"/>
    <property type="match status" value="1"/>
</dbReference>
<organism evidence="13 14">
    <name type="scientific">Bacillus timonensis</name>
    <dbReference type="NCBI Taxonomy" id="1033734"/>
    <lineage>
        <taxon>Bacteria</taxon>
        <taxon>Bacillati</taxon>
        <taxon>Bacillota</taxon>
        <taxon>Bacilli</taxon>
        <taxon>Bacillales</taxon>
        <taxon>Bacillaceae</taxon>
        <taxon>Bacillus</taxon>
    </lineage>
</organism>
<evidence type="ECO:0000256" key="4">
    <source>
        <dbReference type="ARBA" id="ARBA00007353"/>
    </source>
</evidence>
<evidence type="ECO:0000256" key="12">
    <source>
        <dbReference type="RuleBase" id="RU361274"/>
    </source>
</evidence>
<evidence type="ECO:0000256" key="11">
    <source>
        <dbReference type="ARBA" id="ARBA00049893"/>
    </source>
</evidence>
<dbReference type="InterPro" id="IPR038371">
    <property type="entry name" value="Cu_polyphenol_OxRdtase_sf"/>
</dbReference>
<comment type="caution">
    <text evidence="13">The sequence shown here is derived from an EMBL/GenBank/DDBJ whole genome shotgun (WGS) entry which is preliminary data.</text>
</comment>
<gene>
    <name evidence="13" type="primary">pgeF</name>
    <name evidence="13" type="ORF">E1I69_03750</name>
</gene>
<dbReference type="NCBIfam" id="TIGR00726">
    <property type="entry name" value="peptidoglycan editing factor PgeF"/>
    <property type="match status" value="1"/>
</dbReference>
<comment type="function">
    <text evidence="3">Purine nucleoside enzyme that catalyzes the phosphorolysis of adenosine and inosine nucleosides, yielding D-ribose 1-phosphate and the respective free bases, adenine and hypoxanthine. Also catalyzes the phosphorolysis of S-methyl-5'-thioadenosine into adenine and S-methyl-5-thio-alpha-D-ribose 1-phosphate. Also has adenosine deaminase activity.</text>
</comment>
<keyword evidence="14" id="KW-1185">Reference proteome</keyword>
<evidence type="ECO:0000256" key="7">
    <source>
        <dbReference type="ARBA" id="ARBA00022801"/>
    </source>
</evidence>
<accession>A0A4S3PX00</accession>
<reference evidence="13 14" key="1">
    <citation type="journal article" date="2019" name="Indoor Air">
        <title>Impacts of indoor surface finishes on bacterial viability.</title>
        <authorList>
            <person name="Hu J."/>
            <person name="Maamar S.B."/>
            <person name="Glawe A.J."/>
            <person name="Gottel N."/>
            <person name="Gilbert J.A."/>
            <person name="Hartmann E.M."/>
        </authorList>
    </citation>
    <scope>NUCLEOTIDE SEQUENCE [LARGE SCALE GENOMIC DNA]</scope>
    <source>
        <strain evidence="13 14">AF060A6</strain>
    </source>
</reference>
<dbReference type="GO" id="GO:0005507">
    <property type="term" value="F:copper ion binding"/>
    <property type="evidence" value="ECO:0007669"/>
    <property type="project" value="TreeGrafter"/>
</dbReference>
<dbReference type="PANTHER" id="PTHR30616">
    <property type="entry name" value="UNCHARACTERIZED PROTEIN YFIH"/>
    <property type="match status" value="1"/>
</dbReference>
<dbReference type="InterPro" id="IPR003730">
    <property type="entry name" value="Cu_polyphenol_OxRdtase"/>
</dbReference>
<dbReference type="Proteomes" id="UP000306477">
    <property type="component" value="Unassembled WGS sequence"/>
</dbReference>
<dbReference type="EMBL" id="SLUB01000004">
    <property type="protein sequence ID" value="THE14397.1"/>
    <property type="molecule type" value="Genomic_DNA"/>
</dbReference>
<evidence type="ECO:0000313" key="13">
    <source>
        <dbReference type="EMBL" id="THE14397.1"/>
    </source>
</evidence>
<dbReference type="SUPFAM" id="SSF64438">
    <property type="entry name" value="CNF1/YfiH-like putative cysteine hydrolases"/>
    <property type="match status" value="1"/>
</dbReference>
<keyword evidence="8" id="KW-0862">Zinc</keyword>
<keyword evidence="5" id="KW-0808">Transferase</keyword>
<comment type="catalytic activity">
    <reaction evidence="11">
        <text>S-methyl-5'-thioadenosine + phosphate = 5-(methylsulfanyl)-alpha-D-ribose 1-phosphate + adenine</text>
        <dbReference type="Rhea" id="RHEA:11852"/>
        <dbReference type="ChEBI" id="CHEBI:16708"/>
        <dbReference type="ChEBI" id="CHEBI:17509"/>
        <dbReference type="ChEBI" id="CHEBI:43474"/>
        <dbReference type="ChEBI" id="CHEBI:58533"/>
        <dbReference type="EC" id="2.4.2.28"/>
    </reaction>
    <physiologicalReaction direction="left-to-right" evidence="11">
        <dbReference type="Rhea" id="RHEA:11853"/>
    </physiologicalReaction>
</comment>
<evidence type="ECO:0000256" key="8">
    <source>
        <dbReference type="ARBA" id="ARBA00022833"/>
    </source>
</evidence>
<comment type="catalytic activity">
    <reaction evidence="1">
        <text>inosine + phosphate = alpha-D-ribose 1-phosphate + hypoxanthine</text>
        <dbReference type="Rhea" id="RHEA:27646"/>
        <dbReference type="ChEBI" id="CHEBI:17368"/>
        <dbReference type="ChEBI" id="CHEBI:17596"/>
        <dbReference type="ChEBI" id="CHEBI:43474"/>
        <dbReference type="ChEBI" id="CHEBI:57720"/>
        <dbReference type="EC" id="2.4.2.1"/>
    </reaction>
    <physiologicalReaction direction="left-to-right" evidence="1">
        <dbReference type="Rhea" id="RHEA:27647"/>
    </physiologicalReaction>
</comment>
<evidence type="ECO:0000313" key="14">
    <source>
        <dbReference type="Proteomes" id="UP000306477"/>
    </source>
</evidence>
<evidence type="ECO:0000256" key="6">
    <source>
        <dbReference type="ARBA" id="ARBA00022723"/>
    </source>
</evidence>
<evidence type="ECO:0000256" key="2">
    <source>
        <dbReference type="ARBA" id="ARBA00001947"/>
    </source>
</evidence>
<dbReference type="STRING" id="1033734.GCA_000285535_00771"/>
<dbReference type="GO" id="GO:0016787">
    <property type="term" value="F:hydrolase activity"/>
    <property type="evidence" value="ECO:0007669"/>
    <property type="project" value="UniProtKB-KW"/>
</dbReference>
<dbReference type="PANTHER" id="PTHR30616:SF2">
    <property type="entry name" value="PURINE NUCLEOSIDE PHOSPHORYLASE LACC1"/>
    <property type="match status" value="1"/>
</dbReference>
<protein>
    <recommendedName>
        <fullName evidence="12">Purine nucleoside phosphorylase</fullName>
    </recommendedName>
</protein>
<proteinExistence type="inferred from homology"/>
<evidence type="ECO:0000256" key="5">
    <source>
        <dbReference type="ARBA" id="ARBA00022679"/>
    </source>
</evidence>
<dbReference type="CDD" id="cd16833">
    <property type="entry name" value="YfiH"/>
    <property type="match status" value="1"/>
</dbReference>
<evidence type="ECO:0000256" key="10">
    <source>
        <dbReference type="ARBA" id="ARBA00048968"/>
    </source>
</evidence>
<dbReference type="RefSeq" id="WP_136378272.1">
    <property type="nucleotide sequence ID" value="NZ_SLUB01000004.1"/>
</dbReference>
<evidence type="ECO:0000256" key="9">
    <source>
        <dbReference type="ARBA" id="ARBA00047989"/>
    </source>
</evidence>
<comment type="catalytic activity">
    <reaction evidence="10">
        <text>adenosine + phosphate = alpha-D-ribose 1-phosphate + adenine</text>
        <dbReference type="Rhea" id="RHEA:27642"/>
        <dbReference type="ChEBI" id="CHEBI:16335"/>
        <dbReference type="ChEBI" id="CHEBI:16708"/>
        <dbReference type="ChEBI" id="CHEBI:43474"/>
        <dbReference type="ChEBI" id="CHEBI:57720"/>
        <dbReference type="EC" id="2.4.2.1"/>
    </reaction>
    <physiologicalReaction direction="left-to-right" evidence="10">
        <dbReference type="Rhea" id="RHEA:27643"/>
    </physiologicalReaction>
</comment>
<dbReference type="InterPro" id="IPR011324">
    <property type="entry name" value="Cytotoxic_necrot_fac-like_cat"/>
</dbReference>
<keyword evidence="7" id="KW-0378">Hydrolase</keyword>